<evidence type="ECO:0000313" key="2">
    <source>
        <dbReference type="EMBL" id="CDT83985.1"/>
    </source>
</evidence>
<dbReference type="AlphaFoldDB" id="A0AA86XCG1"/>
<feature type="signal peptide" evidence="1">
    <location>
        <begin position="1"/>
        <end position="25"/>
    </location>
</feature>
<feature type="chain" id="PRO_5041649579" evidence="1">
    <location>
        <begin position="26"/>
        <end position="314"/>
    </location>
</feature>
<dbReference type="Proteomes" id="UP000041625">
    <property type="component" value="Unassembled WGS sequence"/>
</dbReference>
<keyword evidence="1" id="KW-0732">Signal</keyword>
<evidence type="ECO:0000313" key="3">
    <source>
        <dbReference type="Proteomes" id="UP000041625"/>
    </source>
</evidence>
<evidence type="ECO:0000256" key="1">
    <source>
        <dbReference type="SAM" id="SignalP"/>
    </source>
</evidence>
<dbReference type="RefSeq" id="WP_050651512.1">
    <property type="nucleotide sequence ID" value="NZ_LK933984.1"/>
</dbReference>
<organism evidence="2 3">
    <name type="scientific">Vibrio coralliirubri</name>
    <dbReference type="NCBI Taxonomy" id="1516159"/>
    <lineage>
        <taxon>Bacteria</taxon>
        <taxon>Pseudomonadati</taxon>
        <taxon>Pseudomonadota</taxon>
        <taxon>Gammaproteobacteria</taxon>
        <taxon>Vibrionales</taxon>
        <taxon>Vibrionaceae</taxon>
        <taxon>Vibrio</taxon>
    </lineage>
</organism>
<protein>
    <submittedName>
        <fullName evidence="2">Uncharacterized protein</fullName>
    </submittedName>
</protein>
<keyword evidence="3" id="KW-1185">Reference proteome</keyword>
<sequence>MNTNNITLKLLMTCCFFCLLNPAFAQSYWEVEGIGKNKSEATIDAKENLAFRVNSTVKASTFNSQVSQSTIETKNGEEIGTRGKVDSVFGATSEITSVPIRISNMEVITSQCDASGCNYLFRVNVDVWVEQLSIDIDKNHQLAQQYLASQESDWKGAVFTNKAHTLLKSNKESLLVLSSLDHDVAKKFYGPQLILERSTIDRFKNISISIRSASDMYSSKTKSILARNVATTSQGDIIVYIKGNVRQGKKSNTYKAKQNLILQVFEAKNPNVVVSQNILSEIGESPISKELALDDAHRKITATLNENSIYTLLN</sequence>
<comment type="caution">
    <text evidence="2">The sequence shown here is derived from an EMBL/GenBank/DDBJ whole genome shotgun (WGS) entry which is preliminary data.</text>
</comment>
<dbReference type="EMBL" id="CCKJ01000042">
    <property type="protein sequence ID" value="CDT83985.1"/>
    <property type="molecule type" value="Genomic_DNA"/>
</dbReference>
<name>A0AA86XCG1_9VIBR</name>
<accession>A0AA86XCG1</accession>
<reference evidence="2 3" key="1">
    <citation type="submission" date="2014-06" db="EMBL/GenBank/DDBJ databases">
        <authorList>
            <person name="Le Roux F."/>
        </authorList>
    </citation>
    <scope>NUCLEOTIDE SEQUENCE [LARGE SCALE GENOMIC DNA]</scope>
    <source>
        <strain evidence="2 3">J2-31</strain>
    </source>
</reference>
<proteinExistence type="predicted"/>
<gene>
    <name evidence="2" type="ORF">VCR31J2_1360075</name>
</gene>